<dbReference type="RefSeq" id="WP_109306660.1">
    <property type="nucleotide sequence ID" value="NZ_BJUF01000031.1"/>
</dbReference>
<organism evidence="2 3">
    <name type="scientific">Kurthia sibirica</name>
    <dbReference type="NCBI Taxonomy" id="202750"/>
    <lineage>
        <taxon>Bacteria</taxon>
        <taxon>Bacillati</taxon>
        <taxon>Bacillota</taxon>
        <taxon>Bacilli</taxon>
        <taxon>Bacillales</taxon>
        <taxon>Caryophanaceae</taxon>
        <taxon>Kurthia</taxon>
    </lineage>
</organism>
<dbReference type="EMBL" id="QFVR01000017">
    <property type="protein sequence ID" value="PWI24693.1"/>
    <property type="molecule type" value="Genomic_DNA"/>
</dbReference>
<evidence type="ECO:0000313" key="2">
    <source>
        <dbReference type="EMBL" id="PWI24693.1"/>
    </source>
</evidence>
<comment type="caution">
    <text evidence="2">The sequence shown here is derived from an EMBL/GenBank/DDBJ whole genome shotgun (WGS) entry which is preliminary data.</text>
</comment>
<accession>A0A2U3AJG1</accession>
<dbReference type="OrthoDB" id="2455329at2"/>
<dbReference type="Proteomes" id="UP000245938">
    <property type="component" value="Unassembled WGS sequence"/>
</dbReference>
<evidence type="ECO:0000313" key="3">
    <source>
        <dbReference type="Proteomes" id="UP000245938"/>
    </source>
</evidence>
<dbReference type="InterPro" id="IPR001584">
    <property type="entry name" value="Integrase_cat-core"/>
</dbReference>
<reference evidence="2 3" key="1">
    <citation type="submission" date="2018-05" db="EMBL/GenBank/DDBJ databases">
        <title>Kurthia sibirica genome sequence.</title>
        <authorList>
            <person name="Maclea K.S."/>
            <person name="Goen A.E."/>
        </authorList>
    </citation>
    <scope>NUCLEOTIDE SEQUENCE [LARGE SCALE GENOMIC DNA]</scope>
    <source>
        <strain evidence="2 3">ATCC 49154</strain>
    </source>
</reference>
<evidence type="ECO:0000259" key="1">
    <source>
        <dbReference type="Pfam" id="PF13333"/>
    </source>
</evidence>
<proteinExistence type="predicted"/>
<dbReference type="GO" id="GO:0015074">
    <property type="term" value="P:DNA integration"/>
    <property type="evidence" value="ECO:0007669"/>
    <property type="project" value="InterPro"/>
</dbReference>
<feature type="domain" description="Integrase catalytic" evidence="1">
    <location>
        <begin position="12"/>
        <end position="49"/>
    </location>
</feature>
<dbReference type="AlphaFoldDB" id="A0A2U3AJG1"/>
<dbReference type="Pfam" id="PF13333">
    <property type="entry name" value="rve_2"/>
    <property type="match status" value="1"/>
</dbReference>
<keyword evidence="3" id="KW-1185">Reference proteome</keyword>
<gene>
    <name evidence="2" type="ORF">DEX24_12050</name>
</gene>
<protein>
    <recommendedName>
        <fullName evidence="1">Integrase catalytic domain-containing protein</fullName>
    </recommendedName>
</protein>
<name>A0A2U3AJG1_9BACL</name>
<sequence>MKRSVLLSQSTSHFSTLEQLEVEMNDYVHWSNNIRIHGSLHYLMPMEFKL</sequence>